<reference evidence="2 3" key="1">
    <citation type="submission" date="2020-08" db="EMBL/GenBank/DDBJ databases">
        <title>Genomic Encyclopedia of Type Strains, Phase IV (KMG-IV): sequencing the most valuable type-strain genomes for metagenomic binning, comparative biology and taxonomic classification.</title>
        <authorList>
            <person name="Goeker M."/>
        </authorList>
    </citation>
    <scope>NUCLEOTIDE SEQUENCE [LARGE SCALE GENOMIC DNA]</scope>
    <source>
        <strain evidence="2 3">DSM 22368</strain>
    </source>
</reference>
<dbReference type="AlphaFoldDB" id="A0A7X0JPD3"/>
<keyword evidence="1" id="KW-0472">Membrane</keyword>
<dbReference type="Proteomes" id="UP000528457">
    <property type="component" value="Unassembled WGS sequence"/>
</dbReference>
<dbReference type="EMBL" id="JACHHT010000001">
    <property type="protein sequence ID" value="MBB6519853.1"/>
    <property type="molecule type" value="Genomic_DNA"/>
</dbReference>
<name>A0A7X0JPD3_9GAMM</name>
<feature type="transmembrane region" description="Helical" evidence="1">
    <location>
        <begin position="14"/>
        <end position="33"/>
    </location>
</feature>
<accession>A0A7X0JPD3</accession>
<evidence type="ECO:0000313" key="3">
    <source>
        <dbReference type="Proteomes" id="UP000528457"/>
    </source>
</evidence>
<sequence>MAKASNTQSKQKKVIGIIIGIVLVAIGIGAFVANQGPTLADPDTFSDGIPVYGKLTLNDARIACERYTRNSLGKQLKTLSVDTRSSRLDKKKGQYLVYMEAYLYENENGGGTSDHYYVNCASDRSKLNLTKYELVKNENEKVKAKRKEKGSRYGWQ</sequence>
<dbReference type="RefSeq" id="WP_166852950.1">
    <property type="nucleotide sequence ID" value="NZ_JAAONY010000001.1"/>
</dbReference>
<gene>
    <name evidence="2" type="ORF">HNR48_000131</name>
</gene>
<organism evidence="2 3">
    <name type="scientific">Pseudoteredinibacter isoporae</name>
    <dbReference type="NCBI Taxonomy" id="570281"/>
    <lineage>
        <taxon>Bacteria</taxon>
        <taxon>Pseudomonadati</taxon>
        <taxon>Pseudomonadota</taxon>
        <taxon>Gammaproteobacteria</taxon>
        <taxon>Cellvibrionales</taxon>
        <taxon>Cellvibrionaceae</taxon>
        <taxon>Pseudoteredinibacter</taxon>
    </lineage>
</organism>
<comment type="caution">
    <text evidence="2">The sequence shown here is derived from an EMBL/GenBank/DDBJ whole genome shotgun (WGS) entry which is preliminary data.</text>
</comment>
<keyword evidence="3" id="KW-1185">Reference proteome</keyword>
<proteinExistence type="predicted"/>
<evidence type="ECO:0000256" key="1">
    <source>
        <dbReference type="SAM" id="Phobius"/>
    </source>
</evidence>
<protein>
    <submittedName>
        <fullName evidence="2">Uncharacterized protein</fullName>
    </submittedName>
</protein>
<dbReference type="InParanoid" id="A0A7X0JPD3"/>
<keyword evidence="1" id="KW-0812">Transmembrane</keyword>
<keyword evidence="1" id="KW-1133">Transmembrane helix</keyword>
<evidence type="ECO:0000313" key="2">
    <source>
        <dbReference type="EMBL" id="MBB6519853.1"/>
    </source>
</evidence>